<feature type="region of interest" description="Disordered" evidence="1">
    <location>
        <begin position="355"/>
        <end position="374"/>
    </location>
</feature>
<evidence type="ECO:0000256" key="2">
    <source>
        <dbReference type="SAM" id="Phobius"/>
    </source>
</evidence>
<reference evidence="4" key="1">
    <citation type="submission" date="2019-02" db="EMBL/GenBank/DDBJ databases">
        <authorList>
            <person name="Gruber-Vodicka R. H."/>
            <person name="Seah K. B. B."/>
        </authorList>
    </citation>
    <scope>NUCLEOTIDE SEQUENCE</scope>
    <source>
        <strain evidence="4">BECK_BY2</strain>
        <strain evidence="5">BECK_BY3</strain>
    </source>
</reference>
<dbReference type="InterPro" id="IPR052026">
    <property type="entry name" value="ExeA_AAA_ATPase_DNA-bind"/>
</dbReference>
<dbReference type="Gene3D" id="3.40.50.300">
    <property type="entry name" value="P-loop containing nucleotide triphosphate hydrolases"/>
    <property type="match status" value="1"/>
</dbReference>
<accession>A0A450ZBV1</accession>
<dbReference type="InterPro" id="IPR036680">
    <property type="entry name" value="SPOR-like_sf"/>
</dbReference>
<dbReference type="Gene3D" id="3.30.70.1070">
    <property type="entry name" value="Sporulation related repeat"/>
    <property type="match status" value="1"/>
</dbReference>
<feature type="region of interest" description="Disordered" evidence="1">
    <location>
        <begin position="392"/>
        <end position="434"/>
    </location>
</feature>
<organism evidence="4">
    <name type="scientific">Candidatus Kentrum sp. TUN</name>
    <dbReference type="NCBI Taxonomy" id="2126343"/>
    <lineage>
        <taxon>Bacteria</taxon>
        <taxon>Pseudomonadati</taxon>
        <taxon>Pseudomonadota</taxon>
        <taxon>Gammaproteobacteria</taxon>
        <taxon>Candidatus Kentrum</taxon>
    </lineage>
</organism>
<feature type="region of interest" description="Disordered" evidence="1">
    <location>
        <begin position="455"/>
        <end position="494"/>
    </location>
</feature>
<evidence type="ECO:0000259" key="3">
    <source>
        <dbReference type="PROSITE" id="PS51724"/>
    </source>
</evidence>
<keyword evidence="2" id="KW-0472">Membrane</keyword>
<dbReference type="InterPro" id="IPR007730">
    <property type="entry name" value="SPOR-like_dom"/>
</dbReference>
<feature type="compositionally biased region" description="Basic and acidic residues" evidence="1">
    <location>
        <begin position="455"/>
        <end position="490"/>
    </location>
</feature>
<proteinExistence type="predicted"/>
<gene>
    <name evidence="4" type="ORF">BECKTUN1418E_GA0071001_10056</name>
    <name evidence="5" type="ORF">BECKTUN1418F_GA0071002_10756</name>
</gene>
<keyword evidence="2" id="KW-1133">Transmembrane helix</keyword>
<keyword evidence="2" id="KW-0812">Transmembrane</keyword>
<dbReference type="InterPro" id="IPR027417">
    <property type="entry name" value="P-loop_NTPase"/>
</dbReference>
<feature type="transmembrane region" description="Helical" evidence="2">
    <location>
        <begin position="314"/>
        <end position="333"/>
    </location>
</feature>
<keyword evidence="4" id="KW-0132">Cell division</keyword>
<protein>
    <submittedName>
        <fullName evidence="4">Cell division protein DamX, binds to the septal ring, contains C-terminal SPOR domain</fullName>
    </submittedName>
</protein>
<dbReference type="SUPFAM" id="SSF52540">
    <property type="entry name" value="P-loop containing nucleoside triphosphate hydrolases"/>
    <property type="match status" value="1"/>
</dbReference>
<dbReference type="EMBL" id="CAADFY010000075">
    <property type="protein sequence ID" value="VFK55830.1"/>
    <property type="molecule type" value="Genomic_DNA"/>
</dbReference>
<evidence type="ECO:0000313" key="5">
    <source>
        <dbReference type="EMBL" id="VFK55830.1"/>
    </source>
</evidence>
<keyword evidence="4" id="KW-0131">Cell cycle</keyword>
<dbReference type="GO" id="GO:0042834">
    <property type="term" value="F:peptidoglycan binding"/>
    <property type="evidence" value="ECO:0007669"/>
    <property type="project" value="InterPro"/>
</dbReference>
<name>A0A450ZBV1_9GAMM</name>
<evidence type="ECO:0000256" key="1">
    <source>
        <dbReference type="SAM" id="MobiDB-lite"/>
    </source>
</evidence>
<dbReference type="PANTHER" id="PTHR35894:SF1">
    <property type="entry name" value="PHOSPHORIBULOKINASE _ URIDINE KINASE FAMILY"/>
    <property type="match status" value="1"/>
</dbReference>
<dbReference type="GO" id="GO:0051301">
    <property type="term" value="P:cell division"/>
    <property type="evidence" value="ECO:0007669"/>
    <property type="project" value="UniProtKB-KW"/>
</dbReference>
<dbReference type="PANTHER" id="PTHR35894">
    <property type="entry name" value="GENERAL SECRETION PATHWAY PROTEIN A-RELATED"/>
    <property type="match status" value="1"/>
</dbReference>
<dbReference type="AlphaFoldDB" id="A0A450ZBV1"/>
<dbReference type="PROSITE" id="PS51724">
    <property type="entry name" value="SPOR"/>
    <property type="match status" value="1"/>
</dbReference>
<dbReference type="Pfam" id="PF05036">
    <property type="entry name" value="SPOR"/>
    <property type="match status" value="1"/>
</dbReference>
<feature type="compositionally biased region" description="Polar residues" evidence="1">
    <location>
        <begin position="392"/>
        <end position="410"/>
    </location>
</feature>
<feature type="compositionally biased region" description="Polar residues" evidence="1">
    <location>
        <begin position="417"/>
        <end position="429"/>
    </location>
</feature>
<feature type="domain" description="SPOR" evidence="3">
    <location>
        <begin position="508"/>
        <end position="586"/>
    </location>
</feature>
<dbReference type="EMBL" id="CAADFV010000005">
    <property type="protein sequence ID" value="VFK51128.1"/>
    <property type="molecule type" value="Genomic_DNA"/>
</dbReference>
<sequence>MITKYFQRRGEILSDPLPESSLIDDFFFTTPALTQRLDLLRHLIGSSGFLLILSGERGSGKSTLLKHLFTSADPQWEICAVSPSKFSANDTTQPKVDLPGKREVARKTLTHTRDQRHFTGNHRKLPERLLEGFNLSLFDQDANSIQDTLFAHIRTLCTSGKLPLIVVGDSKILSSNDIQLLAELSYGNQRLDSRIILICQPEDTRRIRELIVAVSGDELAPTVDIPPLDEEQVGDYLHLRWNRTNPVGDDPFTDRVIRSIYHASKGLPANIDRLADRFLQNRRPNSNRGTQTRRGARTVNNFALSIMATRQGKLIAITAGIVLLVIVFFLIVADREPQSGTETLTLPIPTSTINTREVEPMAIPGNDGKPEAISSRKAPLPFLSMPRAFIPQESTSQGATTSTRSSTLDSASRRTDTTNTKNVEQNSSHPLGHITVPTVATKPLRIAPSREIDHGHKDAKTQFAKTDTRLSRASADRASSENRVDLEKQQLARASRHTPARTITWLRQQDKNHYVIQLLGTSRKGQMQEFLDKHKLGSRVAWFKTKRNNRSWFVVVYGIYPTRKAASAGIQALPKVLRRREPWPRNIGKILAVASRD</sequence>
<evidence type="ECO:0000313" key="4">
    <source>
        <dbReference type="EMBL" id="VFK51128.1"/>
    </source>
</evidence>